<reference evidence="1 2" key="1">
    <citation type="submission" date="2024-01" db="EMBL/GenBank/DDBJ databases">
        <title>Uliginosibacterium soil sp. nov.</title>
        <authorList>
            <person name="Lv Y."/>
        </authorList>
    </citation>
    <scope>NUCLEOTIDE SEQUENCE [LARGE SCALE GENOMIC DNA]</scope>
    <source>
        <strain evidence="1 2">H3</strain>
    </source>
</reference>
<keyword evidence="2" id="KW-1185">Reference proteome</keyword>
<evidence type="ECO:0000313" key="2">
    <source>
        <dbReference type="Proteomes" id="UP001331561"/>
    </source>
</evidence>
<dbReference type="Proteomes" id="UP001331561">
    <property type="component" value="Unassembled WGS sequence"/>
</dbReference>
<dbReference type="EMBL" id="JAYXHS010000003">
    <property type="protein sequence ID" value="MEC5387168.1"/>
    <property type="molecule type" value="Genomic_DNA"/>
</dbReference>
<name>A0ABU6K5J2_9RHOO</name>
<dbReference type="RefSeq" id="WP_327600145.1">
    <property type="nucleotide sequence ID" value="NZ_JAYXHS010000003.1"/>
</dbReference>
<gene>
    <name evidence="1" type="ORF">VVD49_15670</name>
</gene>
<accession>A0ABU6K5J2</accession>
<organism evidence="1 2">
    <name type="scientific">Uliginosibacterium silvisoli</name>
    <dbReference type="NCBI Taxonomy" id="3114758"/>
    <lineage>
        <taxon>Bacteria</taxon>
        <taxon>Pseudomonadati</taxon>
        <taxon>Pseudomonadota</taxon>
        <taxon>Betaproteobacteria</taxon>
        <taxon>Rhodocyclales</taxon>
        <taxon>Zoogloeaceae</taxon>
        <taxon>Uliginosibacterium</taxon>
    </lineage>
</organism>
<sequence>MTREEVARELGLTVNQVDYAERCATAKALRILERRGFTGKEPLLGSLLRSLMSEQIGEAEIV</sequence>
<comment type="caution">
    <text evidence="1">The sequence shown here is derived from an EMBL/GenBank/DDBJ whole genome shotgun (WGS) entry which is preliminary data.</text>
</comment>
<proteinExistence type="predicted"/>
<protein>
    <recommendedName>
        <fullName evidence="3">Transcriptional regulator</fullName>
    </recommendedName>
</protein>
<evidence type="ECO:0000313" key="1">
    <source>
        <dbReference type="EMBL" id="MEC5387168.1"/>
    </source>
</evidence>
<evidence type="ECO:0008006" key="3">
    <source>
        <dbReference type="Google" id="ProtNLM"/>
    </source>
</evidence>